<dbReference type="EMBL" id="CAJOAX010054803">
    <property type="protein sequence ID" value="CAF4324769.1"/>
    <property type="molecule type" value="Genomic_DNA"/>
</dbReference>
<dbReference type="AlphaFoldDB" id="A0A820JBU2"/>
<comment type="caution">
    <text evidence="1">The sequence shown here is derived from an EMBL/GenBank/DDBJ whole genome shotgun (WGS) entry which is preliminary data.</text>
</comment>
<gene>
    <name evidence="1" type="ORF">OTI717_LOCUS42773</name>
</gene>
<sequence length="36" mass="3820">MFHDDNLPDGLCDEIADKITLCASNLATVWAVGGDV</sequence>
<feature type="non-terminal residue" evidence="1">
    <location>
        <position position="36"/>
    </location>
</feature>
<evidence type="ECO:0000313" key="2">
    <source>
        <dbReference type="Proteomes" id="UP000663823"/>
    </source>
</evidence>
<proteinExistence type="predicted"/>
<evidence type="ECO:0000313" key="1">
    <source>
        <dbReference type="EMBL" id="CAF4324769.1"/>
    </source>
</evidence>
<dbReference type="Proteomes" id="UP000663823">
    <property type="component" value="Unassembled WGS sequence"/>
</dbReference>
<name>A0A820JBU2_9BILA</name>
<accession>A0A820JBU2</accession>
<organism evidence="1 2">
    <name type="scientific">Rotaria sordida</name>
    <dbReference type="NCBI Taxonomy" id="392033"/>
    <lineage>
        <taxon>Eukaryota</taxon>
        <taxon>Metazoa</taxon>
        <taxon>Spiralia</taxon>
        <taxon>Gnathifera</taxon>
        <taxon>Rotifera</taxon>
        <taxon>Eurotatoria</taxon>
        <taxon>Bdelloidea</taxon>
        <taxon>Philodinida</taxon>
        <taxon>Philodinidae</taxon>
        <taxon>Rotaria</taxon>
    </lineage>
</organism>
<reference evidence="1" key="1">
    <citation type="submission" date="2021-02" db="EMBL/GenBank/DDBJ databases">
        <authorList>
            <person name="Nowell W R."/>
        </authorList>
    </citation>
    <scope>NUCLEOTIDE SEQUENCE</scope>
</reference>
<protein>
    <submittedName>
        <fullName evidence="1">Uncharacterized protein</fullName>
    </submittedName>
</protein>